<feature type="region of interest" description="Disordered" evidence="1">
    <location>
        <begin position="45"/>
        <end position="70"/>
    </location>
</feature>
<dbReference type="EMBL" id="KZ772739">
    <property type="protein sequence ID" value="PTQ36002.1"/>
    <property type="molecule type" value="Genomic_DNA"/>
</dbReference>
<proteinExistence type="predicted"/>
<accession>A0A2R6WQ69</accession>
<reference evidence="3" key="1">
    <citation type="journal article" date="2017" name="Cell">
        <title>Insights into land plant evolution garnered from the Marchantia polymorpha genome.</title>
        <authorList>
            <person name="Bowman J.L."/>
            <person name="Kohchi T."/>
            <person name="Yamato K.T."/>
            <person name="Jenkins J."/>
            <person name="Shu S."/>
            <person name="Ishizaki K."/>
            <person name="Yamaoka S."/>
            <person name="Nishihama R."/>
            <person name="Nakamura Y."/>
            <person name="Berger F."/>
            <person name="Adam C."/>
            <person name="Aki S.S."/>
            <person name="Althoff F."/>
            <person name="Araki T."/>
            <person name="Arteaga-Vazquez M.A."/>
            <person name="Balasubrmanian S."/>
            <person name="Barry K."/>
            <person name="Bauer D."/>
            <person name="Boehm C.R."/>
            <person name="Briginshaw L."/>
            <person name="Caballero-Perez J."/>
            <person name="Catarino B."/>
            <person name="Chen F."/>
            <person name="Chiyoda S."/>
            <person name="Chovatia M."/>
            <person name="Davies K.M."/>
            <person name="Delmans M."/>
            <person name="Demura T."/>
            <person name="Dierschke T."/>
            <person name="Dolan L."/>
            <person name="Dorantes-Acosta A.E."/>
            <person name="Eklund D.M."/>
            <person name="Florent S.N."/>
            <person name="Flores-Sandoval E."/>
            <person name="Fujiyama A."/>
            <person name="Fukuzawa H."/>
            <person name="Galik B."/>
            <person name="Grimanelli D."/>
            <person name="Grimwood J."/>
            <person name="Grossniklaus U."/>
            <person name="Hamada T."/>
            <person name="Haseloff J."/>
            <person name="Hetherington A.J."/>
            <person name="Higo A."/>
            <person name="Hirakawa Y."/>
            <person name="Hundley H.N."/>
            <person name="Ikeda Y."/>
            <person name="Inoue K."/>
            <person name="Inoue S.I."/>
            <person name="Ishida S."/>
            <person name="Jia Q."/>
            <person name="Kakita M."/>
            <person name="Kanazawa T."/>
            <person name="Kawai Y."/>
            <person name="Kawashima T."/>
            <person name="Kennedy M."/>
            <person name="Kinose K."/>
            <person name="Kinoshita T."/>
            <person name="Kohara Y."/>
            <person name="Koide E."/>
            <person name="Komatsu K."/>
            <person name="Kopischke S."/>
            <person name="Kubo M."/>
            <person name="Kyozuka J."/>
            <person name="Lagercrantz U."/>
            <person name="Lin S.S."/>
            <person name="Lindquist E."/>
            <person name="Lipzen A.M."/>
            <person name="Lu C.W."/>
            <person name="De Luna E."/>
            <person name="Martienssen R.A."/>
            <person name="Minamino N."/>
            <person name="Mizutani M."/>
            <person name="Mizutani M."/>
            <person name="Mochizuki N."/>
            <person name="Monte I."/>
            <person name="Mosher R."/>
            <person name="Nagasaki H."/>
            <person name="Nakagami H."/>
            <person name="Naramoto S."/>
            <person name="Nishitani K."/>
            <person name="Ohtani M."/>
            <person name="Okamoto T."/>
            <person name="Okumura M."/>
            <person name="Phillips J."/>
            <person name="Pollak B."/>
            <person name="Reinders A."/>
            <person name="Rovekamp M."/>
            <person name="Sano R."/>
            <person name="Sawa S."/>
            <person name="Schmid M.W."/>
            <person name="Shirakawa M."/>
            <person name="Solano R."/>
            <person name="Spunde A."/>
            <person name="Suetsugu N."/>
            <person name="Sugano S."/>
            <person name="Sugiyama A."/>
            <person name="Sun R."/>
            <person name="Suzuki Y."/>
            <person name="Takenaka M."/>
            <person name="Takezawa D."/>
            <person name="Tomogane H."/>
            <person name="Tsuzuki M."/>
            <person name="Ueda T."/>
            <person name="Umeda M."/>
            <person name="Ward J.M."/>
            <person name="Watanabe Y."/>
            <person name="Yazaki K."/>
            <person name="Yokoyama R."/>
            <person name="Yoshitake Y."/>
            <person name="Yotsui I."/>
            <person name="Zachgo S."/>
            <person name="Schmutz J."/>
        </authorList>
    </citation>
    <scope>NUCLEOTIDE SEQUENCE [LARGE SCALE GENOMIC DNA]</scope>
    <source>
        <strain evidence="3">Tak-1</strain>
    </source>
</reference>
<organism evidence="2 3">
    <name type="scientific">Marchantia polymorpha</name>
    <name type="common">Common liverwort</name>
    <name type="synonym">Marchantia aquatica</name>
    <dbReference type="NCBI Taxonomy" id="3197"/>
    <lineage>
        <taxon>Eukaryota</taxon>
        <taxon>Viridiplantae</taxon>
        <taxon>Streptophyta</taxon>
        <taxon>Embryophyta</taxon>
        <taxon>Marchantiophyta</taxon>
        <taxon>Marchantiopsida</taxon>
        <taxon>Marchantiidae</taxon>
        <taxon>Marchantiales</taxon>
        <taxon>Marchantiaceae</taxon>
        <taxon>Marchantia</taxon>
    </lineage>
</organism>
<dbReference type="Gramene" id="Mp7g18990.1">
    <property type="protein sequence ID" value="Mp7g18990.1.cds1"/>
    <property type="gene ID" value="Mp7g18990"/>
</dbReference>
<name>A0A2R6WQ69_MARPO</name>
<evidence type="ECO:0000313" key="3">
    <source>
        <dbReference type="Proteomes" id="UP000244005"/>
    </source>
</evidence>
<protein>
    <submittedName>
        <fullName evidence="2">Uncharacterized protein</fullName>
    </submittedName>
</protein>
<keyword evidence="3" id="KW-1185">Reference proteome</keyword>
<feature type="compositionally biased region" description="Basic residues" evidence="1">
    <location>
        <begin position="60"/>
        <end position="70"/>
    </location>
</feature>
<sequence length="117" mass="13881">MGQPSRRGEGRSMKCKNKSLKRWPIEAVGIQMLCKSWETRCRFSSSSSWWSRTNCGQSRQSRKAHRDPRRSRFRFRGVEGRDPSLILLKSRRLTIYDELIEVVENRHHDLVDEFSKV</sequence>
<dbReference type="Proteomes" id="UP000244005">
    <property type="component" value="Unassembled WGS sequence"/>
</dbReference>
<evidence type="ECO:0000313" key="2">
    <source>
        <dbReference type="EMBL" id="PTQ36002.1"/>
    </source>
</evidence>
<dbReference type="AlphaFoldDB" id="A0A2R6WQ69"/>
<evidence type="ECO:0000256" key="1">
    <source>
        <dbReference type="SAM" id="MobiDB-lite"/>
    </source>
</evidence>
<gene>
    <name evidence="2" type="ORF">MARPO_0067s0079</name>
</gene>